<dbReference type="PROSITE" id="PS50005">
    <property type="entry name" value="TPR"/>
    <property type="match status" value="1"/>
</dbReference>
<feature type="repeat" description="TPR" evidence="1">
    <location>
        <begin position="345"/>
        <end position="378"/>
    </location>
</feature>
<sequence>MINFSKQEWEDMKKFGHIEKGNEKNIAVEGLYYGGDKIVGDRIKKYEYVPFSIEEIIHAGLSNLKDKKVKLKNANDIAQEIRKALHESAGYSVIRLGDGELIFLSHDVLNPTDSITNNPRFNFLSYAGVQLPNHGLRDHLTEALLEADALGIPIARYPTFQNLFTKLSKHYKWNLEKMNLVSSNIHFEILKYTTLLDEILKNYKVLLIGNRMAEGVEYFKKLGYENVVGNIPVKGINSVPSVIEQASQFDYDVALVSAGIPANLICVNLAKSNKIAIDFGHTIDWLLSGDFNIKSFDNGAINSSNCFDIAYYYFSWDDFKTAAFWYEKIVELEKSSTKKSVQNLTIAHIQLAVCYWELGDLQTAYEHNEQARILAPNDPSVLQNKNFFEGQLKK</sequence>
<dbReference type="SMART" id="SM00028">
    <property type="entry name" value="TPR"/>
    <property type="match status" value="2"/>
</dbReference>
<keyword evidence="1" id="KW-0802">TPR repeat</keyword>
<protein>
    <submittedName>
        <fullName evidence="3">GT-D fold domain-containing glycosyltransferase</fullName>
    </submittedName>
</protein>
<dbReference type="InterPro" id="IPR011990">
    <property type="entry name" value="TPR-like_helical_dom_sf"/>
</dbReference>
<reference evidence="3 4" key="1">
    <citation type="submission" date="2023-09" db="EMBL/GenBank/DDBJ databases">
        <title>Microbial mechanism of fulvic acid promoting antimony reduction mineralization in rice fields.</title>
        <authorList>
            <person name="Chen G."/>
            <person name="Lan J."/>
        </authorList>
    </citation>
    <scope>NUCLEOTIDE SEQUENCE [LARGE SCALE GENOMIC DNA]</scope>
    <source>
        <strain evidence="3 4">PS1</strain>
    </source>
</reference>
<dbReference type="InterPro" id="IPR049785">
    <property type="entry name" value="GT-D-like_firm"/>
</dbReference>
<keyword evidence="4" id="KW-1185">Reference proteome</keyword>
<evidence type="ECO:0000259" key="2">
    <source>
        <dbReference type="Pfam" id="PF22882"/>
    </source>
</evidence>
<dbReference type="EMBL" id="CP134494">
    <property type="protein sequence ID" value="WNF23300.1"/>
    <property type="molecule type" value="Genomic_DNA"/>
</dbReference>
<dbReference type="InterPro" id="IPR055171">
    <property type="entry name" value="GT-D-like"/>
</dbReference>
<dbReference type="InterPro" id="IPR019734">
    <property type="entry name" value="TPR_rpt"/>
</dbReference>
<evidence type="ECO:0000313" key="3">
    <source>
        <dbReference type="EMBL" id="WNF23300.1"/>
    </source>
</evidence>
<dbReference type="Proteomes" id="UP001303324">
    <property type="component" value="Chromosome"/>
</dbReference>
<accession>A0ABY9VHH6</accession>
<gene>
    <name evidence="3" type="ORF">RH061_01970</name>
</gene>
<dbReference type="Pfam" id="PF22882">
    <property type="entry name" value="GT-D-like"/>
    <property type="match status" value="1"/>
</dbReference>
<dbReference type="Gene3D" id="1.25.40.10">
    <property type="entry name" value="Tetratricopeptide repeat domain"/>
    <property type="match status" value="1"/>
</dbReference>
<name>A0ABY9VHH6_9BACI</name>
<organism evidence="3 4">
    <name type="scientific">Mesobacillus jeotgali</name>
    <dbReference type="NCBI Taxonomy" id="129985"/>
    <lineage>
        <taxon>Bacteria</taxon>
        <taxon>Bacillati</taxon>
        <taxon>Bacillota</taxon>
        <taxon>Bacilli</taxon>
        <taxon>Bacillales</taxon>
        <taxon>Bacillaceae</taxon>
        <taxon>Mesobacillus</taxon>
    </lineage>
</organism>
<proteinExistence type="predicted"/>
<evidence type="ECO:0000256" key="1">
    <source>
        <dbReference type="PROSITE-ProRule" id="PRU00339"/>
    </source>
</evidence>
<dbReference type="SUPFAM" id="SSF48452">
    <property type="entry name" value="TPR-like"/>
    <property type="match status" value="1"/>
</dbReference>
<feature type="domain" description="GT-D fold-like" evidence="2">
    <location>
        <begin position="73"/>
        <end position="285"/>
    </location>
</feature>
<dbReference type="NCBIfam" id="NF040628">
    <property type="entry name" value="GT-D_rel"/>
    <property type="match status" value="1"/>
</dbReference>
<evidence type="ECO:0000313" key="4">
    <source>
        <dbReference type="Proteomes" id="UP001303324"/>
    </source>
</evidence>
<dbReference type="RefSeq" id="WP_311073533.1">
    <property type="nucleotide sequence ID" value="NZ_CP134494.1"/>
</dbReference>